<name>A0A1G7UH12_9RHOB</name>
<comment type="subcellular location">
    <subcellularLocation>
        <location evidence="1">Endoplasmic reticulum</location>
    </subcellularLocation>
    <subcellularLocation>
        <location evidence="2">Membrane</location>
    </subcellularLocation>
</comment>
<evidence type="ECO:0000256" key="2">
    <source>
        <dbReference type="ARBA" id="ARBA00004370"/>
    </source>
</evidence>
<dbReference type="InterPro" id="IPR046911">
    <property type="entry name" value="ABC-3C_CTD9"/>
</dbReference>
<dbReference type="EMBL" id="FNBL01000022">
    <property type="protein sequence ID" value="SDG46845.1"/>
    <property type="molecule type" value="Genomic_DNA"/>
</dbReference>
<accession>A0A1G7UH12</accession>
<keyword evidence="7" id="KW-0378">Hydrolase</keyword>
<dbReference type="Proteomes" id="UP000182284">
    <property type="component" value="Unassembled WGS sequence"/>
</dbReference>
<organism evidence="7 8">
    <name type="scientific">Celeribacter baekdonensis</name>
    <dbReference type="NCBI Taxonomy" id="875171"/>
    <lineage>
        <taxon>Bacteria</taxon>
        <taxon>Pseudomonadati</taxon>
        <taxon>Pseudomonadota</taxon>
        <taxon>Alphaproteobacteria</taxon>
        <taxon>Rhodobacterales</taxon>
        <taxon>Roseobacteraceae</taxon>
        <taxon>Celeribacter</taxon>
    </lineage>
</organism>
<feature type="domain" description="AB hydrolase-1" evidence="5">
    <location>
        <begin position="65"/>
        <end position="206"/>
    </location>
</feature>
<evidence type="ECO:0000313" key="8">
    <source>
        <dbReference type="Proteomes" id="UP000182284"/>
    </source>
</evidence>
<proteinExistence type="predicted"/>
<dbReference type="Pfam" id="PF12697">
    <property type="entry name" value="Abhydrolase_6"/>
    <property type="match status" value="1"/>
</dbReference>
<dbReference type="Gene3D" id="3.40.50.1820">
    <property type="entry name" value="alpha/beta hydrolase"/>
    <property type="match status" value="1"/>
</dbReference>
<dbReference type="GO" id="GO:0016020">
    <property type="term" value="C:membrane"/>
    <property type="evidence" value="ECO:0007669"/>
    <property type="project" value="UniProtKB-SubCell"/>
</dbReference>
<evidence type="ECO:0000256" key="1">
    <source>
        <dbReference type="ARBA" id="ARBA00004240"/>
    </source>
</evidence>
<dbReference type="PANTHER" id="PTHR48182">
    <property type="entry name" value="PROTEIN SERAC1"/>
    <property type="match status" value="1"/>
</dbReference>
<dbReference type="PANTHER" id="PTHR48182:SF2">
    <property type="entry name" value="PROTEIN SERAC1"/>
    <property type="match status" value="1"/>
</dbReference>
<sequence length="444" mass="49015">MGEGVSCREGGTQNPQRYEVTDDLHNMWYLRIVRLNEINLRRYYLSVFQLNEIYTPPNGQPTVDVVFMHGLGDAFESCWENPSGSSGDVWPVWLSEAFPGISIWGLDYPTSKYSALLNGPDLSLLTVAASLSELLRAKKIGRRPLVLVCHSLGGVIAKAMLRACESSTTPPKKAIFDNCKGVVFLASPHSGSPLASILSLIPGVASKQTKELEKAGALLVDLNTWYKNKAPTAGVRSCAFYETMNTNGAMVVDAGSANPGVPDCDPIPIDANHRDICKFGHKDEFGYLCIRNFLEELFDLESLDVDGQVSVDDLEYYIGTVKGDRLSLAEKLEKGGKCDQEIDEAEAEKERIHKMVRRNAISGSARQKYRQFLSEVLTLFRVHIAPLIRSGADEVMVNTAIHSKVLAPLSEKQASNDLFNIADIHSAIYYLTGNCHINWTKPND</sequence>
<dbReference type="InterPro" id="IPR052374">
    <property type="entry name" value="SERAC1"/>
</dbReference>
<dbReference type="Pfam" id="PF20285">
    <property type="entry name" value="CTD9"/>
    <property type="match status" value="1"/>
</dbReference>
<dbReference type="InterPro" id="IPR000073">
    <property type="entry name" value="AB_hydrolase_1"/>
</dbReference>
<evidence type="ECO:0000259" key="6">
    <source>
        <dbReference type="Pfam" id="PF20285"/>
    </source>
</evidence>
<evidence type="ECO:0000256" key="4">
    <source>
        <dbReference type="ARBA" id="ARBA00023136"/>
    </source>
</evidence>
<dbReference type="GO" id="GO:0016787">
    <property type="term" value="F:hydrolase activity"/>
    <property type="evidence" value="ECO:0007669"/>
    <property type="project" value="UniProtKB-KW"/>
</dbReference>
<dbReference type="SUPFAM" id="SSF53474">
    <property type="entry name" value="alpha/beta-Hydrolases"/>
    <property type="match status" value="1"/>
</dbReference>
<evidence type="ECO:0000256" key="3">
    <source>
        <dbReference type="ARBA" id="ARBA00022824"/>
    </source>
</evidence>
<evidence type="ECO:0000313" key="7">
    <source>
        <dbReference type="EMBL" id="SDG46845.1"/>
    </source>
</evidence>
<reference evidence="7 8" key="1">
    <citation type="submission" date="2016-10" db="EMBL/GenBank/DDBJ databases">
        <authorList>
            <person name="de Groot N.N."/>
        </authorList>
    </citation>
    <scope>NUCLEOTIDE SEQUENCE [LARGE SCALE GENOMIC DNA]</scope>
    <source>
        <strain evidence="7 8">DSM 27375</strain>
    </source>
</reference>
<gene>
    <name evidence="7" type="ORF">SAMN04488117_12232</name>
</gene>
<keyword evidence="3" id="KW-0256">Endoplasmic reticulum</keyword>
<keyword evidence="4" id="KW-0472">Membrane</keyword>
<dbReference type="AlphaFoldDB" id="A0A1G7UH12"/>
<evidence type="ECO:0000259" key="5">
    <source>
        <dbReference type="Pfam" id="PF12697"/>
    </source>
</evidence>
<feature type="domain" description="ABC-three component systems C-terminal" evidence="6">
    <location>
        <begin position="328"/>
        <end position="439"/>
    </location>
</feature>
<dbReference type="InterPro" id="IPR029058">
    <property type="entry name" value="AB_hydrolase_fold"/>
</dbReference>
<protein>
    <submittedName>
        <fullName evidence="7">Alpha/beta hydrolase family protein</fullName>
    </submittedName>
</protein>